<dbReference type="InterPro" id="IPR038765">
    <property type="entry name" value="Papain-like_cys_pep_sf"/>
</dbReference>
<dbReference type="PANTHER" id="PTHR21646:SF23">
    <property type="entry name" value="UBIQUITIN CARBOXYL-TERMINAL HYDROLASE USP2"/>
    <property type="match status" value="1"/>
</dbReference>
<dbReference type="SUPFAM" id="SSF54001">
    <property type="entry name" value="Cysteine proteinases"/>
    <property type="match status" value="1"/>
</dbReference>
<dbReference type="eggNOG" id="KOG1868">
    <property type="taxonomic scope" value="Eukaryota"/>
</dbReference>
<keyword evidence="5" id="KW-1185">Reference proteome</keyword>
<gene>
    <name evidence="4" type="ORF">SDRG_01449</name>
</gene>
<evidence type="ECO:0000259" key="3">
    <source>
        <dbReference type="PROSITE" id="PS50235"/>
    </source>
</evidence>
<feature type="domain" description="USP" evidence="3">
    <location>
        <begin position="94"/>
        <end position="461"/>
    </location>
</feature>
<dbReference type="GO" id="GO:0004843">
    <property type="term" value="F:cysteine-type deubiquitinase activity"/>
    <property type="evidence" value="ECO:0007669"/>
    <property type="project" value="InterPro"/>
</dbReference>
<dbReference type="PROSITE" id="PS00973">
    <property type="entry name" value="USP_2"/>
    <property type="match status" value="1"/>
</dbReference>
<evidence type="ECO:0000313" key="4">
    <source>
        <dbReference type="EMBL" id="EQC41482.1"/>
    </source>
</evidence>
<dbReference type="EMBL" id="JH767134">
    <property type="protein sequence ID" value="EQC41482.1"/>
    <property type="molecule type" value="Genomic_DNA"/>
</dbReference>
<dbReference type="InParanoid" id="T0SF29"/>
<evidence type="ECO:0000256" key="2">
    <source>
        <dbReference type="SAM" id="SignalP"/>
    </source>
</evidence>
<dbReference type="GO" id="GO:0016579">
    <property type="term" value="P:protein deubiquitination"/>
    <property type="evidence" value="ECO:0007669"/>
    <property type="project" value="InterPro"/>
</dbReference>
<dbReference type="InterPro" id="IPR018200">
    <property type="entry name" value="USP_CS"/>
</dbReference>
<dbReference type="OrthoDB" id="292964at2759"/>
<organism evidence="4 5">
    <name type="scientific">Saprolegnia diclina (strain VS20)</name>
    <dbReference type="NCBI Taxonomy" id="1156394"/>
    <lineage>
        <taxon>Eukaryota</taxon>
        <taxon>Sar</taxon>
        <taxon>Stramenopiles</taxon>
        <taxon>Oomycota</taxon>
        <taxon>Saprolegniomycetes</taxon>
        <taxon>Saprolegniales</taxon>
        <taxon>Saprolegniaceae</taxon>
        <taxon>Saprolegnia</taxon>
    </lineage>
</organism>
<reference evidence="4 5" key="1">
    <citation type="submission" date="2012-04" db="EMBL/GenBank/DDBJ databases">
        <title>The Genome Sequence of Saprolegnia declina VS20.</title>
        <authorList>
            <consortium name="The Broad Institute Genome Sequencing Platform"/>
            <person name="Russ C."/>
            <person name="Nusbaum C."/>
            <person name="Tyler B."/>
            <person name="van West P."/>
            <person name="Dieguez-Uribeondo J."/>
            <person name="de Bruijn I."/>
            <person name="Tripathy S."/>
            <person name="Jiang R."/>
            <person name="Young S.K."/>
            <person name="Zeng Q."/>
            <person name="Gargeya S."/>
            <person name="Fitzgerald M."/>
            <person name="Haas B."/>
            <person name="Abouelleil A."/>
            <person name="Alvarado L."/>
            <person name="Arachchi H.M."/>
            <person name="Berlin A."/>
            <person name="Chapman S.B."/>
            <person name="Goldberg J."/>
            <person name="Griggs A."/>
            <person name="Gujja S."/>
            <person name="Hansen M."/>
            <person name="Howarth C."/>
            <person name="Imamovic A."/>
            <person name="Larimer J."/>
            <person name="McCowen C."/>
            <person name="Montmayeur A."/>
            <person name="Murphy C."/>
            <person name="Neiman D."/>
            <person name="Pearson M."/>
            <person name="Priest M."/>
            <person name="Roberts A."/>
            <person name="Saif S."/>
            <person name="Shea T."/>
            <person name="Sisk P."/>
            <person name="Sykes S."/>
            <person name="Wortman J."/>
            <person name="Nusbaum C."/>
            <person name="Birren B."/>
        </authorList>
    </citation>
    <scope>NUCLEOTIDE SEQUENCE [LARGE SCALE GENOMIC DNA]</scope>
    <source>
        <strain evidence="4 5">VS20</strain>
    </source>
</reference>
<sequence>MLWPSLCLVSIYCYLAYHNYNVAKMASYCIQQVTKMQAQLLDHLPRATSHRLPRAAAAPPCAKPPAIDLTNDKDDAPLPQEPIAIDDETSPADATLRNESNYCFLNATLHCLLRTRDFRASLANAFRPLSTTRRALTPRERCVGVLLDVTHMLKERKGATLDLLALGLVDALRRIGVTWIDLPRRQGQQDAEECLSYLLELIRGVVQAPAASLSPRSEHALSAATKALDHVLHTCSSHDSSAYSAPLEHLASLTWDKFIRGNPSFVADDFMGQLVQGSTCVSCNMLSYHLATTTVVALGLHSSTAAMSLDSCLAAFKQVEDLCAEDAVYCERCDRRTGHHIQTLFMRVPKRLVLQLKRFTCTRVGHMAKNSAAVIFPVQRLNMTPYLFSQQAPCEYQLYAVCAHTGSSVAGGHYLAYARLSLTNGTSLWLKYNDAHLTTLSQAQMLHETATSAYLLFYERVEPRSSI</sequence>
<dbReference type="InterPro" id="IPR001394">
    <property type="entry name" value="Peptidase_C19_UCH"/>
</dbReference>
<protein>
    <recommendedName>
        <fullName evidence="3">USP domain-containing protein</fullName>
    </recommendedName>
</protein>
<dbReference type="Pfam" id="PF00443">
    <property type="entry name" value="UCH"/>
    <property type="match status" value="1"/>
</dbReference>
<feature type="chain" id="PRO_5004571579" description="USP domain-containing protein" evidence="2">
    <location>
        <begin position="17"/>
        <end position="467"/>
    </location>
</feature>
<dbReference type="GeneID" id="19942176"/>
<evidence type="ECO:0000256" key="1">
    <source>
        <dbReference type="SAM" id="MobiDB-lite"/>
    </source>
</evidence>
<dbReference type="VEuPathDB" id="FungiDB:SDRG_01449"/>
<dbReference type="Gene3D" id="3.90.70.10">
    <property type="entry name" value="Cysteine proteinases"/>
    <property type="match status" value="1"/>
</dbReference>
<feature type="signal peptide" evidence="2">
    <location>
        <begin position="1"/>
        <end position="16"/>
    </location>
</feature>
<feature type="region of interest" description="Disordered" evidence="1">
    <location>
        <begin position="66"/>
        <end position="89"/>
    </location>
</feature>
<dbReference type="OMA" id="YCYLAYH"/>
<dbReference type="InterPro" id="IPR028889">
    <property type="entry name" value="USP"/>
</dbReference>
<accession>T0SF29</accession>
<dbReference type="RefSeq" id="XP_008605196.1">
    <property type="nucleotide sequence ID" value="XM_008606974.1"/>
</dbReference>
<evidence type="ECO:0000313" key="5">
    <source>
        <dbReference type="Proteomes" id="UP000030762"/>
    </source>
</evidence>
<dbReference type="PANTHER" id="PTHR21646">
    <property type="entry name" value="UBIQUITIN CARBOXYL-TERMINAL HYDROLASE"/>
    <property type="match status" value="1"/>
</dbReference>
<dbReference type="AlphaFoldDB" id="T0SF29"/>
<dbReference type="CDD" id="cd02257">
    <property type="entry name" value="Peptidase_C19"/>
    <property type="match status" value="1"/>
</dbReference>
<name>T0SF29_SAPDV</name>
<dbReference type="PROSITE" id="PS50235">
    <property type="entry name" value="USP_3"/>
    <property type="match status" value="1"/>
</dbReference>
<dbReference type="STRING" id="1156394.T0SF29"/>
<dbReference type="Proteomes" id="UP000030762">
    <property type="component" value="Unassembled WGS sequence"/>
</dbReference>
<proteinExistence type="predicted"/>
<dbReference type="InterPro" id="IPR050185">
    <property type="entry name" value="Ub_carboxyl-term_hydrolase"/>
</dbReference>
<keyword evidence="2" id="KW-0732">Signal</keyword>